<dbReference type="GO" id="GO:0004175">
    <property type="term" value="F:endopeptidase activity"/>
    <property type="evidence" value="ECO:0007669"/>
    <property type="project" value="TreeGrafter"/>
</dbReference>
<evidence type="ECO:0000256" key="1">
    <source>
        <dbReference type="SAM" id="MobiDB-lite"/>
    </source>
</evidence>
<dbReference type="EMBL" id="QFQI01000002">
    <property type="protein sequence ID" value="PZQ61925.1"/>
    <property type="molecule type" value="Genomic_DNA"/>
</dbReference>
<evidence type="ECO:0000313" key="4">
    <source>
        <dbReference type="Proteomes" id="UP000249229"/>
    </source>
</evidence>
<dbReference type="GO" id="GO:0006508">
    <property type="term" value="P:proteolysis"/>
    <property type="evidence" value="ECO:0007669"/>
    <property type="project" value="InterPro"/>
</dbReference>
<dbReference type="Gene3D" id="3.90.226.10">
    <property type="entry name" value="2-enoyl-CoA Hydratase, Chain A, domain 1"/>
    <property type="match status" value="1"/>
</dbReference>
<feature type="compositionally biased region" description="Low complexity" evidence="1">
    <location>
        <begin position="32"/>
        <end position="44"/>
    </location>
</feature>
<accession>A0A2W5PGI2</accession>
<dbReference type="GO" id="GO:0007165">
    <property type="term" value="P:signal transduction"/>
    <property type="evidence" value="ECO:0007669"/>
    <property type="project" value="TreeGrafter"/>
</dbReference>
<dbReference type="PANTHER" id="PTHR32060:SF30">
    <property type="entry name" value="CARBOXY-TERMINAL PROCESSING PROTEASE CTPA"/>
    <property type="match status" value="1"/>
</dbReference>
<dbReference type="GO" id="GO:0030288">
    <property type="term" value="C:outer membrane-bounded periplasmic space"/>
    <property type="evidence" value="ECO:0007669"/>
    <property type="project" value="TreeGrafter"/>
</dbReference>
<organism evidence="3 4">
    <name type="scientific">Sphingomonas taxi</name>
    <dbReference type="NCBI Taxonomy" id="1549858"/>
    <lineage>
        <taxon>Bacteria</taxon>
        <taxon>Pseudomonadati</taxon>
        <taxon>Pseudomonadota</taxon>
        <taxon>Alphaproteobacteria</taxon>
        <taxon>Sphingomonadales</taxon>
        <taxon>Sphingomonadaceae</taxon>
        <taxon>Sphingomonas</taxon>
    </lineage>
</organism>
<dbReference type="InterPro" id="IPR029045">
    <property type="entry name" value="ClpP/crotonase-like_dom_sf"/>
</dbReference>
<dbReference type="InterPro" id="IPR036034">
    <property type="entry name" value="PDZ_sf"/>
</dbReference>
<dbReference type="PANTHER" id="PTHR32060">
    <property type="entry name" value="TAIL-SPECIFIC PROTEASE"/>
    <property type="match status" value="1"/>
</dbReference>
<gene>
    <name evidence="3" type="ORF">DI544_04755</name>
</gene>
<feature type="compositionally biased region" description="Gly residues" evidence="1">
    <location>
        <begin position="12"/>
        <end position="31"/>
    </location>
</feature>
<sequence>MVAMAAATLSSCGGGDGGSASAAGGGSGAATGGITTPSPTPTSAACSLRARQDWVAAQMNEWYLFPDTLPAALDPSGFSSVDSYLDALTATARAQRKDRYFTYLTSVAEENAYYASGATAGLGVRLGFDSSDRLFVIEAFEGAPALAAGIDRGAQIVAVGTSAATLRNVSDILASEGDAGLDAAFGGTAPGTTRTLRIADAQGTRTVTVASANYEMSPLSTRYGSKVIDDGGRKVGYVNLRTFISSADDQLRNAFATFRAQGITQVIVDLRYNGGGLLSTAETFTDLLGANRSTSDVQAYTTFRPSKSSENEVRRFGREAQAIAPTRVAFIGTGSTASASEYVINALLPYLHGDLALVGTNTYGKPVGQIALDNPSCRDDRLRVIAFALQNAARQGDYYDGLATKVETTCQARDDFTQPLGSTTETSTRVALDWLAGRGCTRIGASASATRTAGLLAPAQRVLAPARPNTAQRETPGLF</sequence>
<name>A0A2W5PGI2_9SPHN</name>
<protein>
    <submittedName>
        <fullName evidence="3">Peptidase S41</fullName>
    </submittedName>
</protein>
<feature type="domain" description="Tail specific protease" evidence="2">
    <location>
        <begin position="202"/>
        <end position="411"/>
    </location>
</feature>
<dbReference type="CDD" id="cd07561">
    <property type="entry name" value="Peptidase_S41_CPP_like"/>
    <property type="match status" value="1"/>
</dbReference>
<evidence type="ECO:0000313" key="3">
    <source>
        <dbReference type="EMBL" id="PZQ61925.1"/>
    </source>
</evidence>
<evidence type="ECO:0000259" key="2">
    <source>
        <dbReference type="SMART" id="SM00245"/>
    </source>
</evidence>
<dbReference type="SUPFAM" id="SSF52096">
    <property type="entry name" value="ClpP/crotonase"/>
    <property type="match status" value="1"/>
</dbReference>
<dbReference type="Pfam" id="PF03572">
    <property type="entry name" value="Peptidase_S41"/>
    <property type="match status" value="1"/>
</dbReference>
<reference evidence="3 4" key="1">
    <citation type="submission" date="2017-08" db="EMBL/GenBank/DDBJ databases">
        <title>Infants hospitalized years apart are colonized by the same room-sourced microbial strains.</title>
        <authorList>
            <person name="Brooks B."/>
            <person name="Olm M.R."/>
            <person name="Firek B.A."/>
            <person name="Baker R."/>
            <person name="Thomas B.C."/>
            <person name="Morowitz M.J."/>
            <person name="Banfield J.F."/>
        </authorList>
    </citation>
    <scope>NUCLEOTIDE SEQUENCE [LARGE SCALE GENOMIC DNA]</scope>
    <source>
        <strain evidence="3">S2_005_001_R1_22</strain>
    </source>
</reference>
<dbReference type="GO" id="GO:0008236">
    <property type="term" value="F:serine-type peptidase activity"/>
    <property type="evidence" value="ECO:0007669"/>
    <property type="project" value="InterPro"/>
</dbReference>
<dbReference type="Pfam" id="PF18294">
    <property type="entry name" value="Pept_S41_N"/>
    <property type="match status" value="1"/>
</dbReference>
<dbReference type="Proteomes" id="UP000249229">
    <property type="component" value="Unassembled WGS sequence"/>
</dbReference>
<feature type="region of interest" description="Disordered" evidence="1">
    <location>
        <begin position="10"/>
        <end position="44"/>
    </location>
</feature>
<comment type="caution">
    <text evidence="3">The sequence shown here is derived from an EMBL/GenBank/DDBJ whole genome shotgun (WGS) entry which is preliminary data.</text>
</comment>
<dbReference type="InterPro" id="IPR005151">
    <property type="entry name" value="Tail-specific_protease"/>
</dbReference>
<dbReference type="Gene3D" id="2.30.42.10">
    <property type="match status" value="1"/>
</dbReference>
<proteinExistence type="predicted"/>
<dbReference type="SMART" id="SM00245">
    <property type="entry name" value="TSPc"/>
    <property type="match status" value="1"/>
</dbReference>
<dbReference type="InterPro" id="IPR041613">
    <property type="entry name" value="Pept_S41_N"/>
</dbReference>
<dbReference type="AlphaFoldDB" id="A0A2W5PGI2"/>
<dbReference type="Gene3D" id="3.30.750.170">
    <property type="match status" value="1"/>
</dbReference>